<name>B2JRP5_PARP8</name>
<keyword evidence="5 6" id="KW-0472">Membrane</keyword>
<dbReference type="InterPro" id="IPR036259">
    <property type="entry name" value="MFS_trans_sf"/>
</dbReference>
<feature type="transmembrane region" description="Helical" evidence="6">
    <location>
        <begin position="159"/>
        <end position="180"/>
    </location>
</feature>
<dbReference type="OrthoDB" id="9123338at2"/>
<dbReference type="SUPFAM" id="SSF103473">
    <property type="entry name" value="MFS general substrate transporter"/>
    <property type="match status" value="1"/>
</dbReference>
<evidence type="ECO:0000256" key="5">
    <source>
        <dbReference type="ARBA" id="ARBA00023136"/>
    </source>
</evidence>
<keyword evidence="8" id="KW-1185">Reference proteome</keyword>
<keyword evidence="4 6" id="KW-1133">Transmembrane helix</keyword>
<dbReference type="PANTHER" id="PTHR43124:SF10">
    <property type="entry name" value="PURINE EFFLUX PUMP PBUE"/>
    <property type="match status" value="1"/>
</dbReference>
<feature type="transmembrane region" description="Helical" evidence="6">
    <location>
        <begin position="72"/>
        <end position="94"/>
    </location>
</feature>
<keyword evidence="2" id="KW-1003">Cell membrane</keyword>
<feature type="transmembrane region" description="Helical" evidence="6">
    <location>
        <begin position="389"/>
        <end position="410"/>
    </location>
</feature>
<feature type="transmembrane region" description="Helical" evidence="6">
    <location>
        <begin position="101"/>
        <end position="119"/>
    </location>
</feature>
<dbReference type="AlphaFoldDB" id="B2JRP5"/>
<reference evidence="8" key="1">
    <citation type="journal article" date="2014" name="Stand. Genomic Sci.">
        <title>Complete genome sequence of Burkholderia phymatum STM815(T), a broad host range and efficient nitrogen-fixing symbiont of Mimosa species.</title>
        <authorList>
            <person name="Moulin L."/>
            <person name="Klonowska A."/>
            <person name="Caroline B."/>
            <person name="Booth K."/>
            <person name="Vriezen J.A."/>
            <person name="Melkonian R."/>
            <person name="James E.K."/>
            <person name="Young J.P."/>
            <person name="Bena G."/>
            <person name="Hauser L."/>
            <person name="Land M."/>
            <person name="Kyrpides N."/>
            <person name="Bruce D."/>
            <person name="Chain P."/>
            <person name="Copeland A."/>
            <person name="Pitluck S."/>
            <person name="Woyke T."/>
            <person name="Lizotte-Waniewski M."/>
            <person name="Bristow J."/>
            <person name="Riley M."/>
        </authorList>
    </citation>
    <scope>NUCLEOTIDE SEQUENCE [LARGE SCALE GENOMIC DNA]</scope>
    <source>
        <strain evidence="8">DSM 17167 / CIP 108236 / LMG 21445 / STM815</strain>
    </source>
</reference>
<evidence type="ECO:0000256" key="2">
    <source>
        <dbReference type="ARBA" id="ARBA00022475"/>
    </source>
</evidence>
<dbReference type="KEGG" id="bph:Bphy_3212"/>
<feature type="transmembrane region" description="Helical" evidence="6">
    <location>
        <begin position="228"/>
        <end position="251"/>
    </location>
</feature>
<feature type="transmembrane region" description="Helical" evidence="6">
    <location>
        <begin position="30"/>
        <end position="52"/>
    </location>
</feature>
<feature type="transmembrane region" description="Helical" evidence="6">
    <location>
        <begin position="125"/>
        <end position="147"/>
    </location>
</feature>
<feature type="transmembrane region" description="Helical" evidence="6">
    <location>
        <begin position="296"/>
        <end position="315"/>
    </location>
</feature>
<evidence type="ECO:0000256" key="1">
    <source>
        <dbReference type="ARBA" id="ARBA00004651"/>
    </source>
</evidence>
<comment type="subcellular location">
    <subcellularLocation>
        <location evidence="1">Cell membrane</location>
        <topology evidence="1">Multi-pass membrane protein</topology>
    </subcellularLocation>
</comment>
<dbReference type="GO" id="GO:0005886">
    <property type="term" value="C:plasma membrane"/>
    <property type="evidence" value="ECO:0007669"/>
    <property type="project" value="UniProtKB-SubCell"/>
</dbReference>
<feature type="transmembrane region" description="Helical" evidence="6">
    <location>
        <begin position="357"/>
        <end position="377"/>
    </location>
</feature>
<organism evidence="7 8">
    <name type="scientific">Paraburkholderia phymatum (strain DSM 17167 / CIP 108236 / LMG 21445 / STM815)</name>
    <name type="common">Burkholderia phymatum</name>
    <dbReference type="NCBI Taxonomy" id="391038"/>
    <lineage>
        <taxon>Bacteria</taxon>
        <taxon>Pseudomonadati</taxon>
        <taxon>Pseudomonadota</taxon>
        <taxon>Betaproteobacteria</taxon>
        <taxon>Burkholderiales</taxon>
        <taxon>Burkholderiaceae</taxon>
        <taxon>Paraburkholderia</taxon>
    </lineage>
</organism>
<evidence type="ECO:0000313" key="7">
    <source>
        <dbReference type="EMBL" id="ACC72372.1"/>
    </source>
</evidence>
<dbReference type="EMBL" id="CP001044">
    <property type="protein sequence ID" value="ACC72372.1"/>
    <property type="molecule type" value="Genomic_DNA"/>
</dbReference>
<dbReference type="PANTHER" id="PTHR43124">
    <property type="entry name" value="PURINE EFFLUX PUMP PBUE"/>
    <property type="match status" value="1"/>
</dbReference>
<feature type="transmembrane region" description="Helical" evidence="6">
    <location>
        <begin position="321"/>
        <end position="345"/>
    </location>
</feature>
<dbReference type="GO" id="GO:0022857">
    <property type="term" value="F:transmembrane transporter activity"/>
    <property type="evidence" value="ECO:0007669"/>
    <property type="project" value="InterPro"/>
</dbReference>
<protein>
    <submittedName>
        <fullName evidence="7">Major facilitator superfamily MFS_1</fullName>
    </submittedName>
</protein>
<evidence type="ECO:0000256" key="6">
    <source>
        <dbReference type="SAM" id="Phobius"/>
    </source>
</evidence>
<dbReference type="Gene3D" id="1.20.1250.20">
    <property type="entry name" value="MFS general substrate transporter like domains"/>
    <property type="match status" value="1"/>
</dbReference>
<keyword evidence="3 6" id="KW-0812">Transmembrane</keyword>
<dbReference type="eggNOG" id="COG2814">
    <property type="taxonomic scope" value="Bacteria"/>
</dbReference>
<proteinExistence type="predicted"/>
<evidence type="ECO:0000313" key="8">
    <source>
        <dbReference type="Proteomes" id="UP000001192"/>
    </source>
</evidence>
<dbReference type="RefSeq" id="WP_012402545.1">
    <property type="nucleotide sequence ID" value="NC_010623.1"/>
</dbReference>
<dbReference type="Pfam" id="PF07690">
    <property type="entry name" value="MFS_1"/>
    <property type="match status" value="1"/>
</dbReference>
<dbReference type="Proteomes" id="UP000001192">
    <property type="component" value="Chromosome 2"/>
</dbReference>
<dbReference type="InterPro" id="IPR011701">
    <property type="entry name" value="MFS"/>
</dbReference>
<evidence type="ECO:0000256" key="3">
    <source>
        <dbReference type="ARBA" id="ARBA00022692"/>
    </source>
</evidence>
<dbReference type="HOGENOM" id="CLU_658382_0_0_4"/>
<feature type="transmembrane region" description="Helical" evidence="6">
    <location>
        <begin position="186"/>
        <end position="207"/>
    </location>
</feature>
<dbReference type="InterPro" id="IPR050189">
    <property type="entry name" value="MFS_Efflux_Transporters"/>
</dbReference>
<sequence length="417" mass="43582">MSDPAASNHQKIESALVDPPVERGWSRAGIVAALPILAIVLVGIAGHATSSLKPLIIQAFVQSVGFDKATSGYLLTVEMISTSAGSIVATAFPFALRRRGYLFGALALMMVANLVSISFKSDPGTMLYALRCLSGFGAGFGLGRLGILIALSGRPGKTAALYSTSTQLYGAAAAFAMPFIDRLCGANSIFVILAGTVPLALVLIGWVPESNAKVEKKKAISTSTPHALGLGEKLILAITFGVFYLGVGTFWPFISVLGETAAIGHTQMSSLLGWAAIASAVGSGTAVFAGDRKASAPIITLFFIALCLSVVMQLAVPQSLFIFVTSVLLFAFAYWVINPMILGVMSKLDTTGQMNGVYYIVAVGGISLGPALAGWVLTHGSERSTSTEFLRAVSLALLGVSSAVQIYYAFRARRLPD</sequence>
<accession>B2JRP5</accession>
<feature type="transmembrane region" description="Helical" evidence="6">
    <location>
        <begin position="271"/>
        <end position="289"/>
    </location>
</feature>
<gene>
    <name evidence="7" type="ordered locus">Bphy_3212</name>
</gene>
<evidence type="ECO:0000256" key="4">
    <source>
        <dbReference type="ARBA" id="ARBA00022989"/>
    </source>
</evidence>